<reference evidence="9" key="1">
    <citation type="submission" date="2024-06" db="EMBL/GenBank/DDBJ databases">
        <title>Multi-omics analyses provide insights into the biosynthesis of the anticancer antibiotic pleurotin in Hohenbuehelia grisea.</title>
        <authorList>
            <person name="Weaver J.A."/>
            <person name="Alberti F."/>
        </authorList>
    </citation>
    <scope>NUCLEOTIDE SEQUENCE [LARGE SCALE GENOMIC DNA]</scope>
    <source>
        <strain evidence="9">T-177</strain>
    </source>
</reference>
<feature type="transmembrane region" description="Helical" evidence="7">
    <location>
        <begin position="192"/>
        <end position="210"/>
    </location>
</feature>
<protein>
    <recommendedName>
        <fullName evidence="10">Glycerol transporter</fullName>
    </recommendedName>
</protein>
<keyword evidence="9" id="KW-1185">Reference proteome</keyword>
<comment type="subcellular location">
    <subcellularLocation>
        <location evidence="1">Membrane</location>
        <topology evidence="1">Multi-pass membrane protein</topology>
    </subcellularLocation>
</comment>
<dbReference type="EMBL" id="JASNQZ010000018">
    <property type="protein sequence ID" value="KAL0945527.1"/>
    <property type="molecule type" value="Genomic_DNA"/>
</dbReference>
<proteinExistence type="inferred from homology"/>
<dbReference type="InterPro" id="IPR004299">
    <property type="entry name" value="MBOAT_fam"/>
</dbReference>
<feature type="transmembrane region" description="Helical" evidence="7">
    <location>
        <begin position="434"/>
        <end position="460"/>
    </location>
</feature>
<dbReference type="PANTHER" id="PTHR13285:SF18">
    <property type="entry name" value="PROTEIN-CYSTEINE N-PALMITOYLTRANSFERASE RASP"/>
    <property type="match status" value="1"/>
</dbReference>
<evidence type="ECO:0000256" key="1">
    <source>
        <dbReference type="ARBA" id="ARBA00004141"/>
    </source>
</evidence>
<keyword evidence="4 7" id="KW-1133">Transmembrane helix</keyword>
<feature type="transmembrane region" description="Helical" evidence="7">
    <location>
        <begin position="122"/>
        <end position="142"/>
    </location>
</feature>
<feature type="transmembrane region" description="Helical" evidence="7">
    <location>
        <begin position="466"/>
        <end position="487"/>
    </location>
</feature>
<evidence type="ECO:0000256" key="2">
    <source>
        <dbReference type="ARBA" id="ARBA00010323"/>
    </source>
</evidence>
<evidence type="ECO:0000313" key="8">
    <source>
        <dbReference type="EMBL" id="KAL0945527.1"/>
    </source>
</evidence>
<comment type="similarity">
    <text evidence="2">Belongs to the membrane-bound acyltransferase family.</text>
</comment>
<keyword evidence="3 7" id="KW-0812">Transmembrane</keyword>
<feature type="transmembrane region" description="Helical" evidence="7">
    <location>
        <begin position="62"/>
        <end position="81"/>
    </location>
</feature>
<organism evidence="8 9">
    <name type="scientific">Hohenbuehelia grisea</name>
    <dbReference type="NCBI Taxonomy" id="104357"/>
    <lineage>
        <taxon>Eukaryota</taxon>
        <taxon>Fungi</taxon>
        <taxon>Dikarya</taxon>
        <taxon>Basidiomycota</taxon>
        <taxon>Agaricomycotina</taxon>
        <taxon>Agaricomycetes</taxon>
        <taxon>Agaricomycetidae</taxon>
        <taxon>Agaricales</taxon>
        <taxon>Pleurotineae</taxon>
        <taxon>Pleurotaceae</taxon>
        <taxon>Hohenbuehelia</taxon>
    </lineage>
</organism>
<evidence type="ECO:0000256" key="6">
    <source>
        <dbReference type="SAM" id="MobiDB-lite"/>
    </source>
</evidence>
<feature type="transmembrane region" description="Helical" evidence="7">
    <location>
        <begin position="367"/>
        <end position="386"/>
    </location>
</feature>
<comment type="caution">
    <text evidence="8">The sequence shown here is derived from an EMBL/GenBank/DDBJ whole genome shotgun (WGS) entry which is preliminary data.</text>
</comment>
<gene>
    <name evidence="8" type="ORF">HGRIS_001009</name>
</gene>
<evidence type="ECO:0000256" key="4">
    <source>
        <dbReference type="ARBA" id="ARBA00022989"/>
    </source>
</evidence>
<accession>A0ABR3IQF2</accession>
<name>A0ABR3IQF2_9AGAR</name>
<evidence type="ECO:0000256" key="3">
    <source>
        <dbReference type="ARBA" id="ARBA00022692"/>
    </source>
</evidence>
<feature type="region of interest" description="Disordered" evidence="6">
    <location>
        <begin position="1"/>
        <end position="27"/>
    </location>
</feature>
<dbReference type="InterPro" id="IPR051085">
    <property type="entry name" value="MB_O-acyltransferase"/>
</dbReference>
<feature type="transmembrane region" description="Helical" evidence="7">
    <location>
        <begin position="329"/>
        <end position="355"/>
    </location>
</feature>
<evidence type="ECO:0000256" key="5">
    <source>
        <dbReference type="ARBA" id="ARBA00023136"/>
    </source>
</evidence>
<evidence type="ECO:0000256" key="7">
    <source>
        <dbReference type="SAM" id="Phobius"/>
    </source>
</evidence>
<feature type="transmembrane region" description="Helical" evidence="7">
    <location>
        <begin position="154"/>
        <end position="180"/>
    </location>
</feature>
<evidence type="ECO:0008006" key="10">
    <source>
        <dbReference type="Google" id="ProtNLM"/>
    </source>
</evidence>
<dbReference type="Proteomes" id="UP001556367">
    <property type="component" value="Unassembled WGS sequence"/>
</dbReference>
<keyword evidence="5 7" id="KW-0472">Membrane</keyword>
<evidence type="ECO:0000313" key="9">
    <source>
        <dbReference type="Proteomes" id="UP001556367"/>
    </source>
</evidence>
<sequence>MNGDGPSLELPLPAQAQPTTSNELRAKRPMNIVDLTVDIPFSSRATLSSDERPKPRWKTPEFRFYVAAACVVVPIMSWVPYTLSVSSHPNYPFYKSRLSDGWLFGRKVDNSDAQYRSFRNNIPALTATASIYLLTKAIFVRLTGKARQDNLHHIPFNLIFSLIMLAALHGSSALKVLFILSLNFALVKATGASRFGPLLIWIFNGLVLLANDRYHGYQFGDIADGLAFLDSWSGLYPRWHVSFNISMLRLVSFGMDHYWACRRTGPLDSGKNLNEKARVTTVHPIDMYSYTNFLSYIIYSPLYIAGPVMTFNDYIWQHRRPTPIPWRLALGYACRFVICLLTMEFILHFMYVVAIKESKAWGGDTPAQVSMIGFWNLVIVWLKLLLPWRFFRLWALMGGIDPPENMVRCVANNYSTFGFWRSWHRSYNLWIIRYIYVPLGGAKNVVVNTLLVFTFVALWHDLTFKLLAWGWLVSLFVIPELMARYLLPSSKVRSFHPLSTSPFAYSYTRVTTI</sequence>
<dbReference type="PANTHER" id="PTHR13285">
    <property type="entry name" value="ACYLTRANSFERASE"/>
    <property type="match status" value="1"/>
</dbReference>
<dbReference type="Pfam" id="PF03062">
    <property type="entry name" value="MBOAT"/>
    <property type="match status" value="1"/>
</dbReference>